<evidence type="ECO:0000259" key="5">
    <source>
        <dbReference type="PROSITE" id="PS50280"/>
    </source>
</evidence>
<dbReference type="PANTHER" id="PTHR46455:SF2">
    <property type="entry name" value="AT24727P"/>
    <property type="match status" value="1"/>
</dbReference>
<evidence type="ECO:0000259" key="6">
    <source>
        <dbReference type="PROSITE" id="PS50865"/>
    </source>
</evidence>
<dbReference type="InterPro" id="IPR002893">
    <property type="entry name" value="Znf_MYND"/>
</dbReference>
<feature type="domain" description="SET" evidence="5">
    <location>
        <begin position="541"/>
        <end position="797"/>
    </location>
</feature>
<gene>
    <name evidence="7" type="ORF">GEV33_009884</name>
</gene>
<dbReference type="GO" id="GO:0008276">
    <property type="term" value="F:protein methyltransferase activity"/>
    <property type="evidence" value="ECO:0007669"/>
    <property type="project" value="UniProtKB-ARBA"/>
</dbReference>
<name>A0A8J6H6P1_TENMO</name>
<dbReference type="AlphaFoldDB" id="A0A8J6H6P1"/>
<keyword evidence="8" id="KW-1185">Reference proteome</keyword>
<dbReference type="PROSITE" id="PS01360">
    <property type="entry name" value="ZF_MYND_1"/>
    <property type="match status" value="1"/>
</dbReference>
<proteinExistence type="predicted"/>
<keyword evidence="1" id="KW-0479">Metal-binding</keyword>
<evidence type="ECO:0000256" key="1">
    <source>
        <dbReference type="ARBA" id="ARBA00022723"/>
    </source>
</evidence>
<evidence type="ECO:0000313" key="7">
    <source>
        <dbReference type="EMBL" id="KAH0812905.1"/>
    </source>
</evidence>
<dbReference type="EMBL" id="JABDTM020025719">
    <property type="protein sequence ID" value="KAH0812905.1"/>
    <property type="molecule type" value="Genomic_DNA"/>
</dbReference>
<accession>A0A8J6H6P1</accession>
<dbReference type="GO" id="GO:0008270">
    <property type="term" value="F:zinc ion binding"/>
    <property type="evidence" value="ECO:0007669"/>
    <property type="project" value="UniProtKB-KW"/>
</dbReference>
<feature type="domain" description="MYND-type" evidence="6">
    <location>
        <begin position="504"/>
        <end position="540"/>
    </location>
</feature>
<dbReference type="PROSITE" id="PS50865">
    <property type="entry name" value="ZF_MYND_2"/>
    <property type="match status" value="1"/>
</dbReference>
<dbReference type="InterPro" id="IPR001214">
    <property type="entry name" value="SET_dom"/>
</dbReference>
<protein>
    <recommendedName>
        <fullName evidence="9">Protein msta</fullName>
    </recommendedName>
</protein>
<dbReference type="InterPro" id="IPR046341">
    <property type="entry name" value="SET_dom_sf"/>
</dbReference>
<sequence>MSEIPEILCESCRQPTVRKCGVCRLNYCSGCEVQSHWEGCKSCEVCYLSGSGFVVKALRELWPGEIIFSESPLVLVPKYPVNEEGKVPCVGCNRPILEENCLKCPECLWPVCALECEHLNTQHQLECKILKLGKSTSSEIFRFDILLPLRIICLQKTNKIEWEKLLKQLEEDDSNKNSTNNNTLEIADDSIEFLEQNYLIPLKKYEEESGATLFEQDSKDFLRKVLSNLKPFDCDDVEVFYLTASLTEHSCTSNTTYIIEQHKLTMKATTHISKDTNLTCSFTNLLVGTHNRLDDLKTKNTSCRCYRCKDPTEFRTFFSALKCLGTKEKPCGGTQLPADPLHHNTVWICDMCRIELPNDQVVKFVKHLGKQVAKILSKEYTVKDLEDLLHKLLMFLHPNHFYVYSVKHALVQMSDTSEEFLLKKIQMSEDLIEIGRKLQLGGLHLAELLHQLFDCKFLLLTRSENVSGRDEEIRKLSELFEENKKLVHNRAILIDIVSMAENSCAECQKPADLKCSACKLVAYCSKDHQKKHWKTHKALCRPFEVVTTKEVGRCLVATRDLSPGDLILSELPVAYGPRPHMVEEGPVPCPGCCRLIICESSPRCPACDFPICHPNCPGLKDMDKHGHECLILSLREVRAINGLHDFYRQDTLLALRCLLLQKKNPKKYAQLMEMESHIDQRGPDTETYKTIQERTFEYLDDAFFNPLKILQTRTGKEVLEDMSKETIHKICGIIDVNALEINQDAEISALYPTAYLMEHECVCNTAHNFDTEEQGYRITVRAALPIKKGDHISTMYTHALWGTQARREHLRETKYFSCKCKRCQDPTELGSYLSALRCLGTGPDSCDGFQLPADPTDDKTEWLCNKCDIRLNNNDVSYLINQIGEEVDQVQLANPTVRELDNLLTKMLTFLHPNHYHVYSVKHSLVQLYGYQQGYTPSQISDDTVLRKAAMCRELLDITKKIDPGNARLPLYTGVVYHELYLANMIMIKRKWDLGIKSKPPASSNTKHRLRQAKNF</sequence>
<dbReference type="Proteomes" id="UP000719412">
    <property type="component" value="Unassembled WGS sequence"/>
</dbReference>
<evidence type="ECO:0000313" key="8">
    <source>
        <dbReference type="Proteomes" id="UP000719412"/>
    </source>
</evidence>
<dbReference type="InterPro" id="IPR053010">
    <property type="entry name" value="SET_SmydA-8"/>
</dbReference>
<comment type="caution">
    <text evidence="7">The sequence shown here is derived from an EMBL/GenBank/DDBJ whole genome shotgun (WGS) entry which is preliminary data.</text>
</comment>
<feature type="domain" description="SET" evidence="5">
    <location>
        <begin position="41"/>
        <end position="283"/>
    </location>
</feature>
<reference evidence="7" key="2">
    <citation type="submission" date="2021-08" db="EMBL/GenBank/DDBJ databases">
        <authorList>
            <person name="Eriksson T."/>
        </authorList>
    </citation>
    <scope>NUCLEOTIDE SEQUENCE</scope>
    <source>
        <strain evidence="7">Stoneville</strain>
        <tissue evidence="7">Whole head</tissue>
    </source>
</reference>
<dbReference type="PANTHER" id="PTHR46455">
    <property type="entry name" value="SET AND MYND DOMAIN CONTAINING, ARTHROPOD-SPECIFIC, MEMBER 4, ISOFORM A"/>
    <property type="match status" value="1"/>
</dbReference>
<dbReference type="Pfam" id="PF01753">
    <property type="entry name" value="zf-MYND"/>
    <property type="match status" value="1"/>
</dbReference>
<keyword evidence="3" id="KW-0862">Zinc</keyword>
<evidence type="ECO:0000256" key="4">
    <source>
        <dbReference type="PROSITE-ProRule" id="PRU00134"/>
    </source>
</evidence>
<reference evidence="7" key="1">
    <citation type="journal article" date="2020" name="J Insects Food Feed">
        <title>The yellow mealworm (Tenebrio molitor) genome: a resource for the emerging insects as food and feed industry.</title>
        <authorList>
            <person name="Eriksson T."/>
            <person name="Andere A."/>
            <person name="Kelstrup H."/>
            <person name="Emery V."/>
            <person name="Picard C."/>
        </authorList>
    </citation>
    <scope>NUCLEOTIDE SEQUENCE</scope>
    <source>
        <strain evidence="7">Stoneville</strain>
        <tissue evidence="7">Whole head</tissue>
    </source>
</reference>
<evidence type="ECO:0000256" key="2">
    <source>
        <dbReference type="ARBA" id="ARBA00022771"/>
    </source>
</evidence>
<dbReference type="GO" id="GO:0008170">
    <property type="term" value="F:N-methyltransferase activity"/>
    <property type="evidence" value="ECO:0007669"/>
    <property type="project" value="UniProtKB-ARBA"/>
</dbReference>
<organism evidence="7 8">
    <name type="scientific">Tenebrio molitor</name>
    <name type="common">Yellow mealworm beetle</name>
    <dbReference type="NCBI Taxonomy" id="7067"/>
    <lineage>
        <taxon>Eukaryota</taxon>
        <taxon>Metazoa</taxon>
        <taxon>Ecdysozoa</taxon>
        <taxon>Arthropoda</taxon>
        <taxon>Hexapoda</taxon>
        <taxon>Insecta</taxon>
        <taxon>Pterygota</taxon>
        <taxon>Neoptera</taxon>
        <taxon>Endopterygota</taxon>
        <taxon>Coleoptera</taxon>
        <taxon>Polyphaga</taxon>
        <taxon>Cucujiformia</taxon>
        <taxon>Tenebrionidae</taxon>
        <taxon>Tenebrio</taxon>
    </lineage>
</organism>
<dbReference type="PROSITE" id="PS50280">
    <property type="entry name" value="SET"/>
    <property type="match status" value="2"/>
</dbReference>
<dbReference type="SUPFAM" id="SSF82199">
    <property type="entry name" value="SET domain"/>
    <property type="match status" value="2"/>
</dbReference>
<evidence type="ECO:0000256" key="3">
    <source>
        <dbReference type="ARBA" id="ARBA00022833"/>
    </source>
</evidence>
<dbReference type="SUPFAM" id="SSF144232">
    <property type="entry name" value="HIT/MYND zinc finger-like"/>
    <property type="match status" value="1"/>
</dbReference>
<dbReference type="Gene3D" id="2.170.270.10">
    <property type="entry name" value="SET domain"/>
    <property type="match status" value="2"/>
</dbReference>
<dbReference type="GO" id="GO:0008757">
    <property type="term" value="F:S-adenosylmethionine-dependent methyltransferase activity"/>
    <property type="evidence" value="ECO:0007669"/>
    <property type="project" value="UniProtKB-ARBA"/>
</dbReference>
<dbReference type="CDD" id="cd20071">
    <property type="entry name" value="SET_SMYD"/>
    <property type="match status" value="1"/>
</dbReference>
<evidence type="ECO:0008006" key="9">
    <source>
        <dbReference type="Google" id="ProtNLM"/>
    </source>
</evidence>
<keyword evidence="2 4" id="KW-0863">Zinc-finger</keyword>
<dbReference type="Gene3D" id="1.10.220.160">
    <property type="match status" value="2"/>
</dbReference>
<dbReference type="Gene3D" id="6.10.140.2220">
    <property type="match status" value="3"/>
</dbReference>